<name>A0AAD1W539_PELCU</name>
<feature type="transmembrane region" description="Helical" evidence="1">
    <location>
        <begin position="102"/>
        <end position="121"/>
    </location>
</feature>
<accession>A0AAD1W539</accession>
<protein>
    <submittedName>
        <fullName evidence="3">TRPM8, partial</fullName>
    </submittedName>
</protein>
<dbReference type="GO" id="GO:0099604">
    <property type="term" value="F:ligand-gated calcium channel activity"/>
    <property type="evidence" value="ECO:0007669"/>
    <property type="project" value="TreeGrafter"/>
</dbReference>
<keyword evidence="1" id="KW-0472">Membrane</keyword>
<dbReference type="Proteomes" id="UP001295444">
    <property type="component" value="Chromosome 04"/>
</dbReference>
<feature type="transmembrane region" description="Helical" evidence="1">
    <location>
        <begin position="61"/>
        <end position="81"/>
    </location>
</feature>
<evidence type="ECO:0000256" key="2">
    <source>
        <dbReference type="SAM" id="SignalP"/>
    </source>
</evidence>
<evidence type="ECO:0000313" key="4">
    <source>
        <dbReference type="Proteomes" id="UP001295444"/>
    </source>
</evidence>
<dbReference type="PANTHER" id="PTHR13800">
    <property type="entry name" value="TRANSIENT RECEPTOR POTENTIAL CATION CHANNEL, SUBFAMILY M, MEMBER 6"/>
    <property type="match status" value="1"/>
</dbReference>
<evidence type="ECO:0000256" key="1">
    <source>
        <dbReference type="SAM" id="Phobius"/>
    </source>
</evidence>
<keyword evidence="1" id="KW-0812">Transmembrane</keyword>
<keyword evidence="1" id="KW-1133">Transmembrane helix</keyword>
<dbReference type="PANTHER" id="PTHR13800:SF9">
    <property type="entry name" value="TRANSIENT RECEPTOR POTENTIAL CATION CHANNEL SUBFAMILY M MEMBER 8"/>
    <property type="match status" value="1"/>
</dbReference>
<organism evidence="3 4">
    <name type="scientific">Pelobates cultripes</name>
    <name type="common">Western spadefoot toad</name>
    <dbReference type="NCBI Taxonomy" id="61616"/>
    <lineage>
        <taxon>Eukaryota</taxon>
        <taxon>Metazoa</taxon>
        <taxon>Chordata</taxon>
        <taxon>Craniata</taxon>
        <taxon>Vertebrata</taxon>
        <taxon>Euteleostomi</taxon>
        <taxon>Amphibia</taxon>
        <taxon>Batrachia</taxon>
        <taxon>Anura</taxon>
        <taxon>Pelobatoidea</taxon>
        <taxon>Pelobatidae</taxon>
        <taxon>Pelobates</taxon>
    </lineage>
</organism>
<sequence>MSGYYLILTCNLALIALQRSVIQERQVAEYPYSFLHCGSTVEGNEAWLEIWDLLHSNNLSALYTGRVIFCLVYIIFTIRLIHIFIVSRNLGPKIIMLKRMLVDVYFFLFLIAVWILAFGVARQGILRLNEHRWEWIFRSVIYEPYLTMFGESLSDMDGSILDQCTATGKEHKPLCVELDGNNDPRFSE</sequence>
<dbReference type="AlphaFoldDB" id="A0AAD1W539"/>
<feature type="signal peptide" evidence="2">
    <location>
        <begin position="1"/>
        <end position="23"/>
    </location>
</feature>
<keyword evidence="4" id="KW-1185">Reference proteome</keyword>
<dbReference type="InterPro" id="IPR050927">
    <property type="entry name" value="TRPM"/>
</dbReference>
<evidence type="ECO:0000313" key="3">
    <source>
        <dbReference type="EMBL" id="CAH2284838.1"/>
    </source>
</evidence>
<dbReference type="EMBL" id="OW240915">
    <property type="protein sequence ID" value="CAH2284838.1"/>
    <property type="molecule type" value="Genomic_DNA"/>
</dbReference>
<gene>
    <name evidence="3" type="ORF">PECUL_23A052967</name>
</gene>
<keyword evidence="2" id="KW-0732">Signal</keyword>
<feature type="chain" id="PRO_5041927911" evidence="2">
    <location>
        <begin position="24"/>
        <end position="188"/>
    </location>
</feature>
<reference evidence="3" key="1">
    <citation type="submission" date="2022-03" db="EMBL/GenBank/DDBJ databases">
        <authorList>
            <person name="Alioto T."/>
            <person name="Alioto T."/>
            <person name="Gomez Garrido J."/>
        </authorList>
    </citation>
    <scope>NUCLEOTIDE SEQUENCE</scope>
</reference>
<dbReference type="GO" id="GO:0005886">
    <property type="term" value="C:plasma membrane"/>
    <property type="evidence" value="ECO:0007669"/>
    <property type="project" value="TreeGrafter"/>
</dbReference>
<proteinExistence type="predicted"/>